<dbReference type="EMBL" id="CASHSV030000823">
    <property type="protein sequence ID" value="CAJ2679306.1"/>
    <property type="molecule type" value="Genomic_DNA"/>
</dbReference>
<comment type="caution">
    <text evidence="1">The sequence shown here is derived from an EMBL/GenBank/DDBJ whole genome shotgun (WGS) entry which is preliminary data.</text>
</comment>
<keyword evidence="2" id="KW-1185">Reference proteome</keyword>
<evidence type="ECO:0000313" key="2">
    <source>
        <dbReference type="Proteomes" id="UP001177021"/>
    </source>
</evidence>
<accession>A0ACB0MF13</accession>
<name>A0ACB0MF13_TRIPR</name>
<sequence length="223" mass="24955">MMPSKHYYNLKLQAFHEEATKANLLGATTEQNFGLNPPDSTMRRAYTEWTMQCILWRGNGFYSRIHISIDVRLYVQDDKIVLTEIARNIIVSTSKQVPIFLSLPNDKGTLGTIIGRRGCGGFRILPSLPFSFAFSLCNYLSVSDISEVRVEGLETLDYVDNLMNRSRFTEQADAITFDGDVGTLASSKTLSLNNIKVCLLVSLSRTSDVGFRLEVGKVNAIVR</sequence>
<dbReference type="Proteomes" id="UP001177021">
    <property type="component" value="Unassembled WGS sequence"/>
</dbReference>
<proteinExistence type="predicted"/>
<organism evidence="1 2">
    <name type="scientific">Trifolium pratense</name>
    <name type="common">Red clover</name>
    <dbReference type="NCBI Taxonomy" id="57577"/>
    <lineage>
        <taxon>Eukaryota</taxon>
        <taxon>Viridiplantae</taxon>
        <taxon>Streptophyta</taxon>
        <taxon>Embryophyta</taxon>
        <taxon>Tracheophyta</taxon>
        <taxon>Spermatophyta</taxon>
        <taxon>Magnoliopsida</taxon>
        <taxon>eudicotyledons</taxon>
        <taxon>Gunneridae</taxon>
        <taxon>Pentapetalae</taxon>
        <taxon>rosids</taxon>
        <taxon>fabids</taxon>
        <taxon>Fabales</taxon>
        <taxon>Fabaceae</taxon>
        <taxon>Papilionoideae</taxon>
        <taxon>50 kb inversion clade</taxon>
        <taxon>NPAAA clade</taxon>
        <taxon>Hologalegina</taxon>
        <taxon>IRL clade</taxon>
        <taxon>Trifolieae</taxon>
        <taxon>Trifolium</taxon>
    </lineage>
</organism>
<evidence type="ECO:0000313" key="1">
    <source>
        <dbReference type="EMBL" id="CAJ2679306.1"/>
    </source>
</evidence>
<protein>
    <submittedName>
        <fullName evidence="1">Uncharacterized protein</fullName>
    </submittedName>
</protein>
<reference evidence="1" key="1">
    <citation type="submission" date="2023-10" db="EMBL/GenBank/DDBJ databases">
        <authorList>
            <person name="Rodriguez Cubillos JULIANA M."/>
            <person name="De Vega J."/>
        </authorList>
    </citation>
    <scope>NUCLEOTIDE SEQUENCE</scope>
</reference>
<gene>
    <name evidence="1" type="ORF">MILVUS5_LOCUS41427</name>
</gene>